<protein>
    <submittedName>
        <fullName evidence="2">Uncharacterized protein</fullName>
    </submittedName>
</protein>
<feature type="region of interest" description="Disordered" evidence="1">
    <location>
        <begin position="69"/>
        <end position="88"/>
    </location>
</feature>
<evidence type="ECO:0000256" key="1">
    <source>
        <dbReference type="SAM" id="MobiDB-lite"/>
    </source>
</evidence>
<keyword evidence="3" id="KW-1185">Reference proteome</keyword>
<dbReference type="AlphaFoldDB" id="A0ABD1FWM8"/>
<proteinExistence type="predicted"/>
<dbReference type="EMBL" id="JBEAFC010000011">
    <property type="protein sequence ID" value="KAL1536251.1"/>
    <property type="molecule type" value="Genomic_DNA"/>
</dbReference>
<comment type="caution">
    <text evidence="2">The sequence shown here is derived from an EMBL/GenBank/DDBJ whole genome shotgun (WGS) entry which is preliminary data.</text>
</comment>
<organism evidence="2 3">
    <name type="scientific">Salvia divinorum</name>
    <name type="common">Maria pastora</name>
    <name type="synonym">Diviner's sage</name>
    <dbReference type="NCBI Taxonomy" id="28513"/>
    <lineage>
        <taxon>Eukaryota</taxon>
        <taxon>Viridiplantae</taxon>
        <taxon>Streptophyta</taxon>
        <taxon>Embryophyta</taxon>
        <taxon>Tracheophyta</taxon>
        <taxon>Spermatophyta</taxon>
        <taxon>Magnoliopsida</taxon>
        <taxon>eudicotyledons</taxon>
        <taxon>Gunneridae</taxon>
        <taxon>Pentapetalae</taxon>
        <taxon>asterids</taxon>
        <taxon>lamiids</taxon>
        <taxon>Lamiales</taxon>
        <taxon>Lamiaceae</taxon>
        <taxon>Nepetoideae</taxon>
        <taxon>Mentheae</taxon>
        <taxon>Salviinae</taxon>
        <taxon>Salvia</taxon>
        <taxon>Salvia subgen. Calosphace</taxon>
    </lineage>
</organism>
<evidence type="ECO:0000313" key="3">
    <source>
        <dbReference type="Proteomes" id="UP001567538"/>
    </source>
</evidence>
<gene>
    <name evidence="2" type="ORF">AAHA92_28930</name>
</gene>
<reference evidence="2 3" key="1">
    <citation type="submission" date="2024-06" db="EMBL/GenBank/DDBJ databases">
        <title>A chromosome level genome sequence of Diviner's sage (Salvia divinorum).</title>
        <authorList>
            <person name="Ford S.A."/>
            <person name="Ro D.-K."/>
            <person name="Ness R.W."/>
            <person name="Phillips M.A."/>
        </authorList>
    </citation>
    <scope>NUCLEOTIDE SEQUENCE [LARGE SCALE GENOMIC DNA]</scope>
    <source>
        <strain evidence="2">SAF-2024a</strain>
        <tissue evidence="2">Leaf</tissue>
    </source>
</reference>
<dbReference type="Proteomes" id="UP001567538">
    <property type="component" value="Unassembled WGS sequence"/>
</dbReference>
<name>A0ABD1FWM8_SALDI</name>
<accession>A0ABD1FWM8</accession>
<sequence>MFKEDIMATLPRLMIKIFLTPPVVLMWPSSEMSGTRGGGVEHPKQSDMMMNMLKLWTYIWMCVCMEERKRSQEQDEVILLGSSNELRS</sequence>
<evidence type="ECO:0000313" key="2">
    <source>
        <dbReference type="EMBL" id="KAL1536251.1"/>
    </source>
</evidence>